<dbReference type="OrthoDB" id="6500128at2759"/>
<evidence type="ECO:0000313" key="9">
    <source>
        <dbReference type="EMBL" id="KEF58496.1"/>
    </source>
</evidence>
<dbReference type="AlphaFoldDB" id="A0A072PF42"/>
<dbReference type="GO" id="GO:0016020">
    <property type="term" value="C:membrane"/>
    <property type="evidence" value="ECO:0007669"/>
    <property type="project" value="InterPro"/>
</dbReference>
<evidence type="ECO:0000256" key="1">
    <source>
        <dbReference type="ARBA" id="ARBA00022448"/>
    </source>
</evidence>
<dbReference type="RefSeq" id="XP_013261086.1">
    <property type="nucleotide sequence ID" value="XM_013405632.1"/>
</dbReference>
<keyword evidence="6 7" id="KW-0472">Membrane</keyword>
<dbReference type="InterPro" id="IPR036640">
    <property type="entry name" value="ABC1_TM_sf"/>
</dbReference>
<dbReference type="EMBL" id="AMGV01000004">
    <property type="protein sequence ID" value="KEF58496.1"/>
    <property type="molecule type" value="Genomic_DNA"/>
</dbReference>
<dbReference type="PANTHER" id="PTHR24223:SF399">
    <property type="entry name" value="ABC TRANSPORTER ATNG"/>
    <property type="match status" value="1"/>
</dbReference>
<dbReference type="PANTHER" id="PTHR24223">
    <property type="entry name" value="ATP-BINDING CASSETTE SUB-FAMILY C"/>
    <property type="match status" value="1"/>
</dbReference>
<feature type="transmembrane region" description="Helical" evidence="7">
    <location>
        <begin position="115"/>
        <end position="137"/>
    </location>
</feature>
<name>A0A072PF42_9EURO</name>
<dbReference type="GeneID" id="25281339"/>
<dbReference type="Gene3D" id="1.20.1560.10">
    <property type="entry name" value="ABC transporter type 1, transmembrane domain"/>
    <property type="match status" value="1"/>
</dbReference>
<protein>
    <recommendedName>
        <fullName evidence="8">ABC transmembrane type-1 domain-containing protein</fullName>
    </recommendedName>
</protein>
<dbReference type="PROSITE" id="PS50929">
    <property type="entry name" value="ABC_TM1F"/>
    <property type="match status" value="1"/>
</dbReference>
<keyword evidence="4" id="KW-0067">ATP-binding</keyword>
<organism evidence="9 10">
    <name type="scientific">Exophiala aquamarina CBS 119918</name>
    <dbReference type="NCBI Taxonomy" id="1182545"/>
    <lineage>
        <taxon>Eukaryota</taxon>
        <taxon>Fungi</taxon>
        <taxon>Dikarya</taxon>
        <taxon>Ascomycota</taxon>
        <taxon>Pezizomycotina</taxon>
        <taxon>Eurotiomycetes</taxon>
        <taxon>Chaetothyriomycetidae</taxon>
        <taxon>Chaetothyriales</taxon>
        <taxon>Herpotrichiellaceae</taxon>
        <taxon>Exophiala</taxon>
    </lineage>
</organism>
<evidence type="ECO:0000313" key="10">
    <source>
        <dbReference type="Proteomes" id="UP000027920"/>
    </source>
</evidence>
<evidence type="ECO:0000256" key="7">
    <source>
        <dbReference type="SAM" id="Phobius"/>
    </source>
</evidence>
<evidence type="ECO:0000259" key="8">
    <source>
        <dbReference type="PROSITE" id="PS50929"/>
    </source>
</evidence>
<dbReference type="VEuPathDB" id="FungiDB:A1O9_06422"/>
<gene>
    <name evidence="9" type="ORF">A1O9_06422</name>
</gene>
<dbReference type="SUPFAM" id="SSF90123">
    <property type="entry name" value="ABC transporter transmembrane region"/>
    <property type="match status" value="1"/>
</dbReference>
<keyword evidence="3" id="KW-0547">Nucleotide-binding</keyword>
<proteinExistence type="predicted"/>
<feature type="domain" description="ABC transmembrane type-1" evidence="8">
    <location>
        <begin position="1"/>
        <end position="177"/>
    </location>
</feature>
<dbReference type="Proteomes" id="UP000027920">
    <property type="component" value="Unassembled WGS sequence"/>
</dbReference>
<reference evidence="9 10" key="1">
    <citation type="submission" date="2013-03" db="EMBL/GenBank/DDBJ databases">
        <title>The Genome Sequence of Exophiala aquamarina CBS 119918.</title>
        <authorList>
            <consortium name="The Broad Institute Genomics Platform"/>
            <person name="Cuomo C."/>
            <person name="de Hoog S."/>
            <person name="Gorbushina A."/>
            <person name="Walker B."/>
            <person name="Young S.K."/>
            <person name="Zeng Q."/>
            <person name="Gargeya S."/>
            <person name="Fitzgerald M."/>
            <person name="Haas B."/>
            <person name="Abouelleil A."/>
            <person name="Allen A.W."/>
            <person name="Alvarado L."/>
            <person name="Arachchi H.M."/>
            <person name="Berlin A.M."/>
            <person name="Chapman S.B."/>
            <person name="Gainer-Dewar J."/>
            <person name="Goldberg J."/>
            <person name="Griggs A."/>
            <person name="Gujja S."/>
            <person name="Hansen M."/>
            <person name="Howarth C."/>
            <person name="Imamovic A."/>
            <person name="Ireland A."/>
            <person name="Larimer J."/>
            <person name="McCowan C."/>
            <person name="Murphy C."/>
            <person name="Pearson M."/>
            <person name="Poon T.W."/>
            <person name="Priest M."/>
            <person name="Roberts A."/>
            <person name="Saif S."/>
            <person name="Shea T."/>
            <person name="Sisk P."/>
            <person name="Sykes S."/>
            <person name="Wortman J."/>
            <person name="Nusbaum C."/>
            <person name="Birren B."/>
        </authorList>
    </citation>
    <scope>NUCLEOTIDE SEQUENCE [LARGE SCALE GENOMIC DNA]</scope>
    <source>
        <strain evidence="9 10">CBS 119918</strain>
    </source>
</reference>
<evidence type="ECO:0000256" key="6">
    <source>
        <dbReference type="ARBA" id="ARBA00023136"/>
    </source>
</evidence>
<accession>A0A072PF42</accession>
<evidence type="ECO:0000256" key="5">
    <source>
        <dbReference type="ARBA" id="ARBA00022989"/>
    </source>
</evidence>
<keyword evidence="2 7" id="KW-0812">Transmembrane</keyword>
<dbReference type="GO" id="GO:0005524">
    <property type="term" value="F:ATP binding"/>
    <property type="evidence" value="ECO:0007669"/>
    <property type="project" value="UniProtKB-KW"/>
</dbReference>
<keyword evidence="10" id="KW-1185">Reference proteome</keyword>
<sequence>MVETATVIHDTWLGFFEVGTAMFLLYLELGPACYAPAIVYALQILGTGWVTKVISRYQKRWLEAIQTRVSFTSALLHSIQNVKLLGLSTIISERTQRLRTDEIEACKKFRTMNNFIIVFQNSSGVFAPFATFLLYYLQARASNRPLDLATSFSILTILRLVETPMNTLCYSTPHIASSVACFQRIQQYLMAEQWRDARLSLSHTKGTDEVWSKAMNERQSIELRALGSERPPLTKEALVFKDCHSME</sequence>
<evidence type="ECO:0000256" key="3">
    <source>
        <dbReference type="ARBA" id="ARBA00022741"/>
    </source>
</evidence>
<evidence type="ECO:0000256" key="2">
    <source>
        <dbReference type="ARBA" id="ARBA00022692"/>
    </source>
</evidence>
<dbReference type="STRING" id="1182545.A0A072PF42"/>
<keyword evidence="5 7" id="KW-1133">Transmembrane helix</keyword>
<dbReference type="InterPro" id="IPR050173">
    <property type="entry name" value="ABC_transporter_C-like"/>
</dbReference>
<keyword evidence="1" id="KW-0813">Transport</keyword>
<comment type="caution">
    <text evidence="9">The sequence shown here is derived from an EMBL/GenBank/DDBJ whole genome shotgun (WGS) entry which is preliminary data.</text>
</comment>
<dbReference type="InterPro" id="IPR011527">
    <property type="entry name" value="ABC1_TM_dom"/>
</dbReference>
<dbReference type="HOGENOM" id="CLU_1124541_0_0_1"/>
<evidence type="ECO:0000256" key="4">
    <source>
        <dbReference type="ARBA" id="ARBA00022840"/>
    </source>
</evidence>
<dbReference type="GO" id="GO:0140359">
    <property type="term" value="F:ABC-type transporter activity"/>
    <property type="evidence" value="ECO:0007669"/>
    <property type="project" value="InterPro"/>
</dbReference>
<feature type="transmembrane region" description="Helical" evidence="7">
    <location>
        <begin position="23"/>
        <end position="50"/>
    </location>
</feature>